<protein>
    <submittedName>
        <fullName evidence="1">Uncharacterized protein</fullName>
    </submittedName>
</protein>
<reference evidence="1 2" key="1">
    <citation type="submission" date="2019-12" db="EMBL/GenBank/DDBJ databases">
        <title>Shinella granuli gen. nov., sp. nov., and proposal of the reclassification of Zoogloea ramigera ATCC 19623 as Shinella zoogloeoides sp. nov.</title>
        <authorList>
            <person name="Gao J."/>
        </authorList>
    </citation>
    <scope>NUCLEOTIDE SEQUENCE [LARGE SCALE GENOMIC DNA]</scope>
    <source>
        <strain evidence="1 2">DSM 287</strain>
    </source>
</reference>
<evidence type="ECO:0000313" key="1">
    <source>
        <dbReference type="EMBL" id="MXO01861.1"/>
    </source>
</evidence>
<organism evidence="1 2">
    <name type="scientific">Shinella zoogloeoides</name>
    <name type="common">Crabtreella saccharophila</name>
    <dbReference type="NCBI Taxonomy" id="352475"/>
    <lineage>
        <taxon>Bacteria</taxon>
        <taxon>Pseudomonadati</taxon>
        <taxon>Pseudomonadota</taxon>
        <taxon>Alphaproteobacteria</taxon>
        <taxon>Hyphomicrobiales</taxon>
        <taxon>Rhizobiaceae</taxon>
        <taxon>Shinella</taxon>
    </lineage>
</organism>
<dbReference type="AlphaFoldDB" id="A0A6N8TGV1"/>
<dbReference type="Proteomes" id="UP000440304">
    <property type="component" value="Unassembled WGS sequence"/>
</dbReference>
<sequence length="73" mass="8230">MTEPLTTEEHAAVTAYALAHGENWKDDLLADWMDGRTQGTLQHLRNSRGPSWLADYSLADWPKSLFSNEQRGA</sequence>
<accession>A0A6N8TGV1</accession>
<dbReference type="OrthoDB" id="8420607at2"/>
<name>A0A6N8TGV1_SHIZO</name>
<dbReference type="RefSeq" id="WP_023517421.1">
    <property type="nucleotide sequence ID" value="NZ_CP086613.1"/>
</dbReference>
<dbReference type="EMBL" id="WUML01000015">
    <property type="protein sequence ID" value="MXO01861.1"/>
    <property type="molecule type" value="Genomic_DNA"/>
</dbReference>
<proteinExistence type="predicted"/>
<comment type="caution">
    <text evidence="1">The sequence shown here is derived from an EMBL/GenBank/DDBJ whole genome shotgun (WGS) entry which is preliminary data.</text>
</comment>
<gene>
    <name evidence="1" type="ORF">GR156_16190</name>
</gene>
<evidence type="ECO:0000313" key="2">
    <source>
        <dbReference type="Proteomes" id="UP000440304"/>
    </source>
</evidence>